<reference evidence="1 2" key="1">
    <citation type="journal article" date="2013" name="Int. J. Syst. Evol. Microbiol.">
        <title>Marinicauda pacifica gen. nov., sp. nov., a prosthecate alphaproteobacterium of the family Hyphomonadaceae isolated from deep seawater.</title>
        <authorList>
            <person name="Zhang X.Y."/>
            <person name="Li G.W."/>
            <person name="Wang C.S."/>
            <person name="Zhang Y.J."/>
            <person name="Xu X.W."/>
            <person name="Li H."/>
            <person name="Liu A."/>
            <person name="Liu C."/>
            <person name="Xie B.B."/>
            <person name="Qin Q.L."/>
            <person name="Xu Z."/>
            <person name="Chen X.L."/>
            <person name="Zhou B.C."/>
            <person name="Zhang Y.Z."/>
        </authorList>
    </citation>
    <scope>NUCLEOTIDE SEQUENCE [LARGE SCALE GENOMIC DNA]</scope>
    <source>
        <strain evidence="1 2">P-1 km-3</strain>
    </source>
</reference>
<dbReference type="EMBL" id="SRXV01000001">
    <property type="protein sequence ID" value="TGY94502.1"/>
    <property type="molecule type" value="Genomic_DNA"/>
</dbReference>
<proteinExistence type="predicted"/>
<keyword evidence="1" id="KW-0808">Transferase</keyword>
<dbReference type="PANTHER" id="PTHR11669">
    <property type="entry name" value="REPLICATION FACTOR C / DNA POLYMERASE III GAMMA-TAU SUBUNIT"/>
    <property type="match status" value="1"/>
</dbReference>
<dbReference type="GO" id="GO:0003887">
    <property type="term" value="F:DNA-directed DNA polymerase activity"/>
    <property type="evidence" value="ECO:0007669"/>
    <property type="project" value="UniProtKB-EC"/>
</dbReference>
<dbReference type="OrthoDB" id="9810148at2"/>
<dbReference type="GO" id="GO:0006261">
    <property type="term" value="P:DNA-templated DNA replication"/>
    <property type="evidence" value="ECO:0007669"/>
    <property type="project" value="TreeGrafter"/>
</dbReference>
<dbReference type="InterPro" id="IPR027417">
    <property type="entry name" value="P-loop_NTPase"/>
</dbReference>
<dbReference type="SUPFAM" id="SSF52540">
    <property type="entry name" value="P-loop containing nucleoside triphosphate hydrolases"/>
    <property type="match status" value="1"/>
</dbReference>
<dbReference type="PANTHER" id="PTHR11669:SF8">
    <property type="entry name" value="DNA POLYMERASE III SUBUNIT DELTA"/>
    <property type="match status" value="1"/>
</dbReference>
<dbReference type="RefSeq" id="WP_135943699.1">
    <property type="nucleotide sequence ID" value="NZ_BMEI01000001.1"/>
</dbReference>
<dbReference type="EC" id="2.7.7.7" evidence="1"/>
<keyword evidence="1" id="KW-0548">Nucleotidyltransferase</keyword>
<dbReference type="NCBIfam" id="NF005677">
    <property type="entry name" value="PRK07471.1"/>
    <property type="match status" value="1"/>
</dbReference>
<dbReference type="AlphaFoldDB" id="A0A4S2HFQ9"/>
<dbReference type="Gene3D" id="3.40.50.300">
    <property type="entry name" value="P-loop containing nucleotide triphosphate hydrolases"/>
    <property type="match status" value="1"/>
</dbReference>
<dbReference type="GO" id="GO:0009360">
    <property type="term" value="C:DNA polymerase III complex"/>
    <property type="evidence" value="ECO:0007669"/>
    <property type="project" value="TreeGrafter"/>
</dbReference>
<evidence type="ECO:0000313" key="2">
    <source>
        <dbReference type="Proteomes" id="UP000305451"/>
    </source>
</evidence>
<gene>
    <name evidence="1" type="ORF">E5162_04295</name>
</gene>
<organism evidence="1 2">
    <name type="scientific">Marinicauda pacifica</name>
    <dbReference type="NCBI Taxonomy" id="1133559"/>
    <lineage>
        <taxon>Bacteria</taxon>
        <taxon>Pseudomonadati</taxon>
        <taxon>Pseudomonadota</taxon>
        <taxon>Alphaproteobacteria</taxon>
        <taxon>Maricaulales</taxon>
        <taxon>Maricaulaceae</taxon>
        <taxon>Marinicauda</taxon>
    </lineage>
</organism>
<keyword evidence="2" id="KW-1185">Reference proteome</keyword>
<dbReference type="Proteomes" id="UP000305451">
    <property type="component" value="Unassembled WGS sequence"/>
</dbReference>
<dbReference type="InterPro" id="IPR050238">
    <property type="entry name" value="DNA_Rep/Repair_Clamp_Loader"/>
</dbReference>
<protein>
    <submittedName>
        <fullName evidence="1">DNA polymerase III subunit delta</fullName>
        <ecNumber evidence="1">2.7.7.7</ecNumber>
    </submittedName>
</protein>
<accession>A0A4S2HFQ9</accession>
<dbReference type="Pfam" id="PF13177">
    <property type="entry name" value="DNA_pol3_delta2"/>
    <property type="match status" value="1"/>
</dbReference>
<comment type="caution">
    <text evidence="1">The sequence shown here is derived from an EMBL/GenBank/DDBJ whole genome shotgun (WGS) entry which is preliminary data.</text>
</comment>
<sequence length="348" mass="37803">MADDPIPEADREGELAHPREVYDLVGHDDAERQAGEAFAEGRMHHAWMITGPKGVGKATFAWRLARRVLGGAPTGKSPLSVGPEDTVSRRLEALSHPDFLLIRRPFDAKRGKLRAEITVDESRRAPEFFSKSASESDWRVCIVDAADEMNTNAANALLKTLEEPPAKGLLLLVVNAPGRLPTTIRSRCRRLSLRASAPDACATWLAERHGIDAEIARRCADMAGGAPGRALALSQSDAPRLKETLDGILETLPRLDSRAVGVLASETAKRDGEAVRRTLMEFLERYAHDRARAAILGGEGADRAGIWVAAGDALARLARESETLYLDPKQTTHAAFTILKEAAQAETQ</sequence>
<name>A0A4S2HFQ9_9PROT</name>
<evidence type="ECO:0000313" key="1">
    <source>
        <dbReference type="EMBL" id="TGY94502.1"/>
    </source>
</evidence>